<dbReference type="GO" id="GO:0005385">
    <property type="term" value="F:zinc ion transmembrane transporter activity"/>
    <property type="evidence" value="ECO:0007669"/>
    <property type="project" value="TreeGrafter"/>
</dbReference>
<dbReference type="Proteomes" id="UP000184109">
    <property type="component" value="Unassembled WGS sequence"/>
</dbReference>
<evidence type="ECO:0000256" key="5">
    <source>
        <dbReference type="ARBA" id="ARBA00022906"/>
    </source>
</evidence>
<dbReference type="Pfam" id="PF16916">
    <property type="entry name" value="ZT_dimer"/>
    <property type="match status" value="1"/>
</dbReference>
<dbReference type="PANTHER" id="PTHR11562">
    <property type="entry name" value="CATION EFFLUX PROTEIN/ ZINC TRANSPORTER"/>
    <property type="match status" value="1"/>
</dbReference>
<dbReference type="Pfam" id="PF01545">
    <property type="entry name" value="Cation_efflux"/>
    <property type="match status" value="1"/>
</dbReference>
<feature type="transmembrane region" description="Helical" evidence="9">
    <location>
        <begin position="175"/>
        <end position="193"/>
    </location>
</feature>
<comment type="subcellular location">
    <subcellularLocation>
        <location evidence="1">Membrane</location>
        <topology evidence="1">Multi-pass membrane protein</topology>
    </subcellularLocation>
</comment>
<dbReference type="InterPro" id="IPR027469">
    <property type="entry name" value="Cation_efflux_TMD_sf"/>
</dbReference>
<sequence length="291" mass="33262">MSHDHHHHHDSSKNIKTVFFLNLSFTIFEIIGGFYVNSVAIISDAVHDLGDSLSLGFSWYMQEKSNKKPTKTFTFGYKRLSLLGALVNCLVLLSGSVFVIYAAVDRLITPQHSDAQGMFIFAIFGVLVNGYAAWKISTGKTLNERVMSWHLIEDVLGWFAVLIVAIVLHFKDIPYLDPALSLLITFFILWNVIKRLKETLYLFLQAQPFDVDLDIIKNEILNIPNINNTHHTHIWSLDGEHHVFTTHVVLKENTSFNEMLSVKKELKKVLHKYPFDHITIETEFANGDCSM</sequence>
<dbReference type="InterPro" id="IPR027470">
    <property type="entry name" value="Cation_efflux_CTD"/>
</dbReference>
<dbReference type="Gene3D" id="1.20.1510.10">
    <property type="entry name" value="Cation efflux protein transmembrane domain"/>
    <property type="match status" value="1"/>
</dbReference>
<keyword evidence="13" id="KW-1185">Reference proteome</keyword>
<evidence type="ECO:0000256" key="6">
    <source>
        <dbReference type="ARBA" id="ARBA00022989"/>
    </source>
</evidence>
<dbReference type="InterPro" id="IPR050681">
    <property type="entry name" value="CDF/SLC30A"/>
</dbReference>
<dbReference type="RefSeq" id="WP_073117724.1">
    <property type="nucleotide sequence ID" value="NZ_BMEN01000005.1"/>
</dbReference>
<reference evidence="13" key="1">
    <citation type="submission" date="2016-11" db="EMBL/GenBank/DDBJ databases">
        <authorList>
            <person name="Varghese N."/>
            <person name="Submissions S."/>
        </authorList>
    </citation>
    <scope>NUCLEOTIDE SEQUENCE [LARGE SCALE GENOMIC DNA]</scope>
    <source>
        <strain evidence="13">DSM 100572</strain>
    </source>
</reference>
<keyword evidence="4 9" id="KW-0812">Transmembrane</keyword>
<proteinExistence type="inferred from homology"/>
<dbReference type="NCBIfam" id="TIGR01297">
    <property type="entry name" value="CDF"/>
    <property type="match status" value="1"/>
</dbReference>
<keyword evidence="6 9" id="KW-1133">Transmembrane helix</keyword>
<protein>
    <submittedName>
        <fullName evidence="12">Cobalt-zinc-cadmium efflux system protein</fullName>
    </submittedName>
</protein>
<evidence type="ECO:0000313" key="13">
    <source>
        <dbReference type="Proteomes" id="UP000184109"/>
    </source>
</evidence>
<organism evidence="12 13">
    <name type="scientific">Wenyingzhuangia marina</name>
    <dbReference type="NCBI Taxonomy" id="1195760"/>
    <lineage>
        <taxon>Bacteria</taxon>
        <taxon>Pseudomonadati</taxon>
        <taxon>Bacteroidota</taxon>
        <taxon>Flavobacteriia</taxon>
        <taxon>Flavobacteriales</taxon>
        <taxon>Flavobacteriaceae</taxon>
        <taxon>Wenyingzhuangia</taxon>
    </lineage>
</organism>
<evidence type="ECO:0000256" key="1">
    <source>
        <dbReference type="ARBA" id="ARBA00004141"/>
    </source>
</evidence>
<dbReference type="GO" id="GO:0005886">
    <property type="term" value="C:plasma membrane"/>
    <property type="evidence" value="ECO:0007669"/>
    <property type="project" value="TreeGrafter"/>
</dbReference>
<dbReference type="InterPro" id="IPR002524">
    <property type="entry name" value="Cation_efflux"/>
</dbReference>
<dbReference type="OrthoDB" id="9809646at2"/>
<feature type="transmembrane region" description="Helical" evidence="9">
    <location>
        <begin position="146"/>
        <end position="169"/>
    </location>
</feature>
<evidence type="ECO:0000256" key="3">
    <source>
        <dbReference type="ARBA" id="ARBA00022448"/>
    </source>
</evidence>
<evidence type="ECO:0000259" key="11">
    <source>
        <dbReference type="Pfam" id="PF16916"/>
    </source>
</evidence>
<evidence type="ECO:0000256" key="4">
    <source>
        <dbReference type="ARBA" id="ARBA00022692"/>
    </source>
</evidence>
<feature type="transmembrane region" description="Helical" evidence="9">
    <location>
        <begin position="82"/>
        <end position="104"/>
    </location>
</feature>
<accession>A0A1M5S311</accession>
<dbReference type="EMBL" id="FQXQ01000001">
    <property type="protein sequence ID" value="SHH32899.1"/>
    <property type="molecule type" value="Genomic_DNA"/>
</dbReference>
<keyword evidence="7" id="KW-0406">Ion transport</keyword>
<keyword evidence="5" id="KW-0864">Zinc transport</keyword>
<dbReference type="InterPro" id="IPR036837">
    <property type="entry name" value="Cation_efflux_CTD_sf"/>
</dbReference>
<dbReference type="AlphaFoldDB" id="A0A1M5S311"/>
<name>A0A1M5S311_9FLAO</name>
<feature type="domain" description="Cation efflux protein cytoplasmic" evidence="11">
    <location>
        <begin position="210"/>
        <end position="283"/>
    </location>
</feature>
<evidence type="ECO:0000256" key="7">
    <source>
        <dbReference type="ARBA" id="ARBA00023065"/>
    </source>
</evidence>
<feature type="transmembrane region" description="Helical" evidence="9">
    <location>
        <begin position="18"/>
        <end position="35"/>
    </location>
</feature>
<dbReference type="PANTHER" id="PTHR11562:SF17">
    <property type="entry name" value="RE54080P-RELATED"/>
    <property type="match status" value="1"/>
</dbReference>
<evidence type="ECO:0000256" key="9">
    <source>
        <dbReference type="SAM" id="Phobius"/>
    </source>
</evidence>
<keyword evidence="5" id="KW-0862">Zinc</keyword>
<dbReference type="STRING" id="1195760.SAMN05444281_0102"/>
<dbReference type="SUPFAM" id="SSF160240">
    <property type="entry name" value="Cation efflux protein cytoplasmic domain-like"/>
    <property type="match status" value="1"/>
</dbReference>
<dbReference type="InterPro" id="IPR058533">
    <property type="entry name" value="Cation_efflux_TM"/>
</dbReference>
<keyword evidence="8 9" id="KW-0472">Membrane</keyword>
<evidence type="ECO:0000256" key="8">
    <source>
        <dbReference type="ARBA" id="ARBA00023136"/>
    </source>
</evidence>
<evidence type="ECO:0000256" key="2">
    <source>
        <dbReference type="ARBA" id="ARBA00008873"/>
    </source>
</evidence>
<comment type="similarity">
    <text evidence="2">Belongs to the cation diffusion facilitator (CDF) transporter (TC 2.A.4) family. SLC30A subfamily.</text>
</comment>
<feature type="transmembrane region" description="Helical" evidence="9">
    <location>
        <begin position="116"/>
        <end position="134"/>
    </location>
</feature>
<gene>
    <name evidence="12" type="ORF">SAMN05444281_0102</name>
</gene>
<feature type="domain" description="Cation efflux protein transmembrane" evidence="10">
    <location>
        <begin position="17"/>
        <end position="202"/>
    </location>
</feature>
<evidence type="ECO:0000259" key="10">
    <source>
        <dbReference type="Pfam" id="PF01545"/>
    </source>
</evidence>
<evidence type="ECO:0000313" key="12">
    <source>
        <dbReference type="EMBL" id="SHH32899.1"/>
    </source>
</evidence>
<dbReference type="SUPFAM" id="SSF161111">
    <property type="entry name" value="Cation efflux protein transmembrane domain-like"/>
    <property type="match status" value="1"/>
</dbReference>
<keyword evidence="3" id="KW-0813">Transport</keyword>